<dbReference type="SUPFAM" id="SSF101386">
    <property type="entry name" value="all-alpha NTP pyrophosphatases"/>
    <property type="match status" value="1"/>
</dbReference>
<accession>A0ABV3RUB5</accession>
<gene>
    <name evidence="1" type="ORF">AB2B41_23710</name>
</gene>
<dbReference type="PANTHER" id="PTHR30522:SF0">
    <property type="entry name" value="NUCLEOSIDE TRIPHOSPHATE PYROPHOSPHOHYDROLASE"/>
    <property type="match status" value="1"/>
</dbReference>
<proteinExistence type="predicted"/>
<feature type="non-terminal residue" evidence="1">
    <location>
        <position position="57"/>
    </location>
</feature>
<keyword evidence="2" id="KW-1185">Reference proteome</keyword>
<evidence type="ECO:0000313" key="1">
    <source>
        <dbReference type="EMBL" id="MEW9922602.1"/>
    </source>
</evidence>
<name>A0ABV3RUB5_9RHOB</name>
<sequence>MADDLILDEESVIERLLEIMRRLRDPETGCPWDIEQDFDTIAPYMIEEAYEVADAIQ</sequence>
<dbReference type="EMBL" id="JBFNXX010000232">
    <property type="protein sequence ID" value="MEW9922602.1"/>
    <property type="molecule type" value="Genomic_DNA"/>
</dbReference>
<comment type="caution">
    <text evidence="1">The sequence shown here is derived from an EMBL/GenBank/DDBJ whole genome shotgun (WGS) entry which is preliminary data.</text>
</comment>
<protein>
    <submittedName>
        <fullName evidence="1">Nucleoside triphosphate pyrophosphohydrolase</fullName>
    </submittedName>
</protein>
<dbReference type="Gene3D" id="1.10.287.1080">
    <property type="entry name" value="MazG-like"/>
    <property type="match status" value="1"/>
</dbReference>
<dbReference type="InterPro" id="IPR011551">
    <property type="entry name" value="NTP_PyrPHydrolase_MazG"/>
</dbReference>
<reference evidence="1 2" key="1">
    <citation type="submission" date="2024-07" db="EMBL/GenBank/DDBJ databases">
        <title>Marimonas sp.nov., isolated from tidal-flat sediment.</title>
        <authorList>
            <person name="Jayan J.N."/>
            <person name="Lee S.S."/>
        </authorList>
    </citation>
    <scope>NUCLEOTIDE SEQUENCE [LARGE SCALE GENOMIC DNA]</scope>
    <source>
        <strain evidence="1 2">MJW-29</strain>
    </source>
</reference>
<evidence type="ECO:0000313" key="2">
    <source>
        <dbReference type="Proteomes" id="UP001556098"/>
    </source>
</evidence>
<dbReference type="PANTHER" id="PTHR30522">
    <property type="entry name" value="NUCLEOSIDE TRIPHOSPHATE PYROPHOSPHOHYDROLASE"/>
    <property type="match status" value="1"/>
</dbReference>
<organism evidence="1 2">
    <name type="scientific">Sulfitobacter sediminis</name>
    <dbReference type="NCBI Taxonomy" id="3234186"/>
    <lineage>
        <taxon>Bacteria</taxon>
        <taxon>Pseudomonadati</taxon>
        <taxon>Pseudomonadota</taxon>
        <taxon>Alphaproteobacteria</taxon>
        <taxon>Rhodobacterales</taxon>
        <taxon>Roseobacteraceae</taxon>
        <taxon>Sulfitobacter</taxon>
    </lineage>
</organism>
<dbReference type="Proteomes" id="UP001556098">
    <property type="component" value="Unassembled WGS sequence"/>
</dbReference>